<keyword evidence="7" id="KW-1133">Transmembrane helix</keyword>
<gene>
    <name evidence="10" type="ORF">AFUS01_LOCUS36086</name>
</gene>
<keyword evidence="4" id="KW-0808">Transferase</keyword>
<keyword evidence="11" id="KW-1185">Reference proteome</keyword>
<sequence>SFQIGGRVLEGRTPNLRNPFSKWYTPWDMWPEGSVAPSYIGGPCYVLKGQVVPKLLQGALEVPLYHLEDVFISGMVASQKLGMELSEFPGTQDPKNPGWSYWSQTYFSFTDPSDSITSFHTDGDPSLIKRIYEDFEISRALKYN</sequence>
<evidence type="ECO:0000256" key="8">
    <source>
        <dbReference type="ARBA" id="ARBA00023034"/>
    </source>
</evidence>
<dbReference type="Proteomes" id="UP000708208">
    <property type="component" value="Unassembled WGS sequence"/>
</dbReference>
<organism evidence="10 11">
    <name type="scientific">Allacma fusca</name>
    <dbReference type="NCBI Taxonomy" id="39272"/>
    <lineage>
        <taxon>Eukaryota</taxon>
        <taxon>Metazoa</taxon>
        <taxon>Ecdysozoa</taxon>
        <taxon>Arthropoda</taxon>
        <taxon>Hexapoda</taxon>
        <taxon>Collembola</taxon>
        <taxon>Symphypleona</taxon>
        <taxon>Sminthuridae</taxon>
        <taxon>Allacma</taxon>
    </lineage>
</organism>
<evidence type="ECO:0008006" key="12">
    <source>
        <dbReference type="Google" id="ProtNLM"/>
    </source>
</evidence>
<keyword evidence="6" id="KW-0735">Signal-anchor</keyword>
<evidence type="ECO:0000256" key="4">
    <source>
        <dbReference type="ARBA" id="ARBA00022679"/>
    </source>
</evidence>
<reference evidence="10" key="1">
    <citation type="submission" date="2021-06" db="EMBL/GenBank/DDBJ databases">
        <authorList>
            <person name="Hodson N. C."/>
            <person name="Mongue J. A."/>
            <person name="Jaron S. K."/>
        </authorList>
    </citation>
    <scope>NUCLEOTIDE SEQUENCE</scope>
</reference>
<keyword evidence="5" id="KW-0812">Transmembrane</keyword>
<proteinExistence type="inferred from homology"/>
<keyword evidence="9" id="KW-0472">Membrane</keyword>
<evidence type="ECO:0000256" key="7">
    <source>
        <dbReference type="ARBA" id="ARBA00022989"/>
    </source>
</evidence>
<dbReference type="GO" id="GO:0016758">
    <property type="term" value="F:hexosyltransferase activity"/>
    <property type="evidence" value="ECO:0007669"/>
    <property type="project" value="InterPro"/>
</dbReference>
<evidence type="ECO:0000313" key="10">
    <source>
        <dbReference type="EMBL" id="CAG7826015.1"/>
    </source>
</evidence>
<evidence type="ECO:0000256" key="5">
    <source>
        <dbReference type="ARBA" id="ARBA00022692"/>
    </source>
</evidence>
<comment type="subcellular location">
    <subcellularLocation>
        <location evidence="1">Golgi apparatus membrane</location>
        <topology evidence="1">Single-pass type II membrane protein</topology>
    </subcellularLocation>
</comment>
<dbReference type="EMBL" id="CAJVCH010538273">
    <property type="protein sequence ID" value="CAG7826015.1"/>
    <property type="molecule type" value="Genomic_DNA"/>
</dbReference>
<name>A0A8J2L6Q0_9HEXA</name>
<dbReference type="AlphaFoldDB" id="A0A8J2L6Q0"/>
<protein>
    <recommendedName>
        <fullName evidence="12">Hexosyltransferase</fullName>
    </recommendedName>
</protein>
<accession>A0A8J2L6Q0</accession>
<feature type="non-terminal residue" evidence="10">
    <location>
        <position position="1"/>
    </location>
</feature>
<keyword evidence="8" id="KW-0333">Golgi apparatus</keyword>
<comment type="caution">
    <text evidence="10">The sequence shown here is derived from an EMBL/GenBank/DDBJ whole genome shotgun (WGS) entry which is preliminary data.</text>
</comment>
<dbReference type="InterPro" id="IPR002659">
    <property type="entry name" value="Glyco_trans_31"/>
</dbReference>
<keyword evidence="3" id="KW-0328">Glycosyltransferase</keyword>
<evidence type="ECO:0000256" key="6">
    <source>
        <dbReference type="ARBA" id="ARBA00022968"/>
    </source>
</evidence>
<dbReference type="GO" id="GO:0000139">
    <property type="term" value="C:Golgi membrane"/>
    <property type="evidence" value="ECO:0007669"/>
    <property type="project" value="UniProtKB-SubCell"/>
</dbReference>
<evidence type="ECO:0000313" key="11">
    <source>
        <dbReference type="Proteomes" id="UP000708208"/>
    </source>
</evidence>
<evidence type="ECO:0000256" key="9">
    <source>
        <dbReference type="ARBA" id="ARBA00023136"/>
    </source>
</evidence>
<evidence type="ECO:0000256" key="2">
    <source>
        <dbReference type="ARBA" id="ARBA00008661"/>
    </source>
</evidence>
<dbReference type="Pfam" id="PF01762">
    <property type="entry name" value="Galactosyl_T"/>
    <property type="match status" value="1"/>
</dbReference>
<comment type="similarity">
    <text evidence="2">Belongs to the glycosyltransferase 31 family.</text>
</comment>
<dbReference type="OrthoDB" id="5512589at2759"/>
<evidence type="ECO:0000256" key="1">
    <source>
        <dbReference type="ARBA" id="ARBA00004323"/>
    </source>
</evidence>
<evidence type="ECO:0000256" key="3">
    <source>
        <dbReference type="ARBA" id="ARBA00022676"/>
    </source>
</evidence>